<evidence type="ECO:0000313" key="4">
    <source>
        <dbReference type="Proteomes" id="UP000019760"/>
    </source>
</evidence>
<dbReference type="RefSeq" id="WP_204366674.1">
    <property type="nucleotide sequence ID" value="NZ_BAND01000076.1"/>
</dbReference>
<organism evidence="3 4">
    <name type="scientific">Acidomonas methanolica NBRC 104435</name>
    <dbReference type="NCBI Taxonomy" id="1231351"/>
    <lineage>
        <taxon>Bacteria</taxon>
        <taxon>Pseudomonadati</taxon>
        <taxon>Pseudomonadota</taxon>
        <taxon>Alphaproteobacteria</taxon>
        <taxon>Acetobacterales</taxon>
        <taxon>Acetobacteraceae</taxon>
        <taxon>Acidomonas</taxon>
    </lineage>
</organism>
<keyword evidence="4" id="KW-1185">Reference proteome</keyword>
<feature type="region of interest" description="Disordered" evidence="1">
    <location>
        <begin position="1"/>
        <end position="34"/>
    </location>
</feature>
<dbReference type="EMBL" id="BAND01000076">
    <property type="protein sequence ID" value="GAJ29725.1"/>
    <property type="molecule type" value="Genomic_DNA"/>
</dbReference>
<sequence length="108" mass="11218">MVESNLPERKNKGGGITGKGFVKGQSGNPGGRPRELQDVIRLARSHTMAAIDALAEIAGNKKAPEAARVSAANALLDRAWGKAKETVQISGEGGVPVGLVVTVVRPHE</sequence>
<gene>
    <name evidence="3" type="ORF">Amme_076_018</name>
</gene>
<evidence type="ECO:0000313" key="3">
    <source>
        <dbReference type="EMBL" id="GAJ29725.1"/>
    </source>
</evidence>
<dbReference type="Proteomes" id="UP000019760">
    <property type="component" value="Unassembled WGS sequence"/>
</dbReference>
<proteinExistence type="predicted"/>
<name>A0A023D7N6_ACIMT</name>
<evidence type="ECO:0000259" key="2">
    <source>
        <dbReference type="Pfam" id="PF18932"/>
    </source>
</evidence>
<dbReference type="InterPro" id="IPR043736">
    <property type="entry name" value="DUF5681"/>
</dbReference>
<feature type="domain" description="DUF5681" evidence="2">
    <location>
        <begin position="21"/>
        <end position="80"/>
    </location>
</feature>
<feature type="compositionally biased region" description="Basic and acidic residues" evidence="1">
    <location>
        <begin position="1"/>
        <end position="11"/>
    </location>
</feature>
<evidence type="ECO:0000256" key="1">
    <source>
        <dbReference type="SAM" id="MobiDB-lite"/>
    </source>
</evidence>
<dbReference type="AlphaFoldDB" id="A0A023D7N6"/>
<comment type="caution">
    <text evidence="3">The sequence shown here is derived from an EMBL/GenBank/DDBJ whole genome shotgun (WGS) entry which is preliminary data.</text>
</comment>
<reference evidence="3 4" key="2">
    <citation type="journal article" date="2014" name="FEMS Microbiol. Lett.">
        <title>Draft genomic DNA sequence of the facultatively methylotrophic bacterium Acidomonas methanolica type strain MB58.</title>
        <authorList>
            <person name="Higashiura N."/>
            <person name="Hadano H."/>
            <person name="Hirakawa H."/>
            <person name="Matsutani M."/>
            <person name="Takabe S."/>
            <person name="Matsushita K."/>
            <person name="Azuma Y."/>
        </authorList>
    </citation>
    <scope>NUCLEOTIDE SEQUENCE [LARGE SCALE GENOMIC DNA]</scope>
    <source>
        <strain evidence="3 4">MB58</strain>
    </source>
</reference>
<accession>A0A023D7N6</accession>
<reference evidence="4" key="1">
    <citation type="journal article" date="2014" name="FEMS Microbiol. Lett.">
        <title>Draft Genomic DNA Sequence of the Facultatively Methylotrophic Bacterium Acidomonas methanolica type strain MB58.</title>
        <authorList>
            <person name="Higashiura N."/>
            <person name="Hadano H."/>
            <person name="Hirakawa H."/>
            <person name="Matsutani M."/>
            <person name="Takabe S."/>
            <person name="Matsushita K."/>
            <person name="Azuma Y."/>
        </authorList>
    </citation>
    <scope>NUCLEOTIDE SEQUENCE [LARGE SCALE GENOMIC DNA]</scope>
    <source>
        <strain evidence="4">MB58</strain>
    </source>
</reference>
<protein>
    <recommendedName>
        <fullName evidence="2">DUF5681 domain-containing protein</fullName>
    </recommendedName>
</protein>
<dbReference type="Pfam" id="PF18932">
    <property type="entry name" value="DUF5681"/>
    <property type="match status" value="1"/>
</dbReference>